<dbReference type="InterPro" id="IPR002033">
    <property type="entry name" value="TatC"/>
</dbReference>
<dbReference type="GO" id="GO:0033281">
    <property type="term" value="C:TAT protein transport complex"/>
    <property type="evidence" value="ECO:0007669"/>
    <property type="project" value="UniProtKB-UniRule"/>
</dbReference>
<feature type="compositionally biased region" description="Acidic residues" evidence="6">
    <location>
        <begin position="88"/>
        <end position="156"/>
    </location>
</feature>
<proteinExistence type="inferred from homology"/>
<feature type="transmembrane region" description="Helical" evidence="5">
    <location>
        <begin position="238"/>
        <end position="258"/>
    </location>
</feature>
<evidence type="ECO:0000256" key="4">
    <source>
        <dbReference type="ARBA" id="ARBA00023136"/>
    </source>
</evidence>
<dbReference type="EMBL" id="CP016070">
    <property type="protein sequence ID" value="AOW81153.1"/>
    <property type="molecule type" value="Genomic_DNA"/>
</dbReference>
<evidence type="ECO:0000256" key="2">
    <source>
        <dbReference type="ARBA" id="ARBA00022692"/>
    </source>
</evidence>
<dbReference type="Proteomes" id="UP000185608">
    <property type="component" value="Chromosome"/>
</dbReference>
<evidence type="ECO:0000313" key="7">
    <source>
        <dbReference type="EMBL" id="AOW81153.1"/>
    </source>
</evidence>
<dbReference type="PANTHER" id="PTHR30371:SF0">
    <property type="entry name" value="SEC-INDEPENDENT PROTEIN TRANSLOCASE PROTEIN TATC, CHLOROPLASTIC-RELATED"/>
    <property type="match status" value="1"/>
</dbReference>
<feature type="transmembrane region" description="Helical" evidence="5">
    <location>
        <begin position="321"/>
        <end position="346"/>
    </location>
</feature>
<keyword evidence="4 5" id="KW-0472">Membrane</keyword>
<evidence type="ECO:0000256" key="1">
    <source>
        <dbReference type="ARBA" id="ARBA00004141"/>
    </source>
</evidence>
<keyword evidence="3 5" id="KW-1133">Transmembrane helix</keyword>
<feature type="transmembrane region" description="Helical" evidence="5">
    <location>
        <begin position="270"/>
        <end position="301"/>
    </location>
</feature>
<evidence type="ECO:0000256" key="3">
    <source>
        <dbReference type="ARBA" id="ARBA00022989"/>
    </source>
</evidence>
<dbReference type="PANTHER" id="PTHR30371">
    <property type="entry name" value="SEC-INDEPENDENT PROTEIN TRANSLOCASE PROTEIN TATC"/>
    <property type="match status" value="1"/>
</dbReference>
<dbReference type="PRINTS" id="PR01840">
    <property type="entry name" value="TATCFAMILY"/>
</dbReference>
<dbReference type="PATRIC" id="fig|1855411.3.peg.1996"/>
<protein>
    <recommendedName>
        <fullName evidence="5">Sec-independent protein translocase protein TatC</fullName>
    </recommendedName>
</protein>
<feature type="compositionally biased region" description="Acidic residues" evidence="6">
    <location>
        <begin position="56"/>
        <end position="74"/>
    </location>
</feature>
<comment type="subcellular location">
    <subcellularLocation>
        <location evidence="5">Cell membrane</location>
        <topology evidence="5">Multi-pass membrane protein</topology>
    </subcellularLocation>
    <subcellularLocation>
        <location evidence="1">Membrane</location>
        <topology evidence="1">Multi-pass membrane protein</topology>
    </subcellularLocation>
</comment>
<feature type="compositionally biased region" description="Acidic residues" evidence="6">
    <location>
        <begin position="34"/>
        <end position="49"/>
    </location>
</feature>
<dbReference type="GO" id="GO:0009977">
    <property type="term" value="F:proton motive force dependent protein transmembrane transporter activity"/>
    <property type="evidence" value="ECO:0007669"/>
    <property type="project" value="TreeGrafter"/>
</dbReference>
<keyword evidence="5" id="KW-1003">Cell membrane</keyword>
<dbReference type="GO" id="GO:0065002">
    <property type="term" value="P:intracellular protein transmembrane transport"/>
    <property type="evidence" value="ECO:0007669"/>
    <property type="project" value="TreeGrafter"/>
</dbReference>
<name>A0A1D8S722_9EURY</name>
<dbReference type="KEGG" id="halh:HTSR_1991"/>
<feature type="transmembrane region" description="Helical" evidence="5">
    <location>
        <begin position="379"/>
        <end position="398"/>
    </location>
</feature>
<feature type="region of interest" description="Disordered" evidence="6">
    <location>
        <begin position="1"/>
        <end position="173"/>
    </location>
</feature>
<dbReference type="HAMAP" id="MF_00902">
    <property type="entry name" value="TatC"/>
    <property type="match status" value="1"/>
</dbReference>
<accession>A0A1D8S722</accession>
<comment type="function">
    <text evidence="5">Part of the twin-arginine translocation (Tat) system that transports large folded proteins containing a characteristic twin-arginine motif in their signal peptide across membranes.</text>
</comment>
<comment type="subunit">
    <text evidence="5">Forms a complex with TatA.</text>
</comment>
<keyword evidence="5" id="KW-0653">Protein transport</keyword>
<gene>
    <name evidence="5" type="primary">tatC</name>
    <name evidence="7" type="ORF">HTSR_1991</name>
</gene>
<keyword evidence="2 5" id="KW-0812">Transmembrane</keyword>
<dbReference type="GO" id="GO:0043953">
    <property type="term" value="P:protein transport by the Tat complex"/>
    <property type="evidence" value="ECO:0007669"/>
    <property type="project" value="UniProtKB-UniRule"/>
</dbReference>
<organism evidence="7 8">
    <name type="scientific">Halodesulfurarchaeum formicicum</name>
    <dbReference type="NCBI Taxonomy" id="1873524"/>
    <lineage>
        <taxon>Archaea</taxon>
        <taxon>Methanobacteriati</taxon>
        <taxon>Methanobacteriota</taxon>
        <taxon>Stenosarchaea group</taxon>
        <taxon>Halobacteria</taxon>
        <taxon>Halobacteriales</taxon>
        <taxon>Halobacteriaceae</taxon>
        <taxon>Halodesulfurarchaeum</taxon>
    </lineage>
</organism>
<sequence>MSRDPSEGSDEEPTDADEQRADRQDSEDSRTEIVDLDAEDNAEPNETDAFDATGGTDDESEAAETEDESDDSGEAETHADGSTTEPAEGADEAEETKDETADTGEEAEDTDEAEETKDETADTGEEAEDTDEAEETTDEPEDTDEESDTETAESETETTPIERKTGPAEDQEQPLTEHIEEMVKRVAVVVVIAGAVSLLAFPYGEEFINFLWYSVLPSDISKPHVYHPLELVVTQLKAASLLGLVLALPVFVYETYAFMRPGLYPHERRYYLAAVPTSLVLAFVGLLFGYFLILPAVMTYFLQYSRDVVDIAFALGQTFSLMLVLLGFLAVVFQIPLFVMLAIMMGLTTRTWLEERRLIIWGVFLAIAFLFSPDPTGMAPFLVAVTMIGLFEGTLLLLRWTGRGNG</sequence>
<feature type="compositionally biased region" description="Basic and acidic residues" evidence="6">
    <location>
        <begin position="17"/>
        <end position="33"/>
    </location>
</feature>
<dbReference type="STRING" id="1873524.HSR6_2067"/>
<dbReference type="Pfam" id="PF00902">
    <property type="entry name" value="TatC"/>
    <property type="match status" value="1"/>
</dbReference>
<keyword evidence="5" id="KW-0813">Transport</keyword>
<dbReference type="AlphaFoldDB" id="A0A1D8S722"/>
<feature type="transmembrane region" description="Helical" evidence="5">
    <location>
        <begin position="358"/>
        <end position="373"/>
    </location>
</feature>
<comment type="similarity">
    <text evidence="5">Belongs to the TatC family.</text>
</comment>
<feature type="transmembrane region" description="Helical" evidence="5">
    <location>
        <begin position="186"/>
        <end position="204"/>
    </location>
</feature>
<reference evidence="7 8" key="1">
    <citation type="submission" date="2016-06" db="EMBL/GenBank/DDBJ databases">
        <title>Discovery of anaerobic lithoheterotrophic haloarchaeon capable of sulfur respiration by hydrogen and formate.</title>
        <authorList>
            <person name="Sorokin D.Y."/>
            <person name="Kublanov I.V."/>
            <person name="Roman P."/>
            <person name="Sinninghe Damste J.S."/>
            <person name="Golyshin P.N."/>
            <person name="Rojo D."/>
            <person name="Ciordia S."/>
            <person name="Mena Md.C."/>
            <person name="Ferrer M."/>
            <person name="Smedile F."/>
            <person name="Messina E."/>
            <person name="La Cono V."/>
            <person name="Yakimov M.M."/>
        </authorList>
    </citation>
    <scope>NUCLEOTIDE SEQUENCE [LARGE SCALE GENOMIC DNA]</scope>
    <source>
        <strain evidence="7 8">HTSR1</strain>
    </source>
</reference>
<dbReference type="RefSeq" id="WP_070365798.1">
    <property type="nucleotide sequence ID" value="NZ_CP016070.1"/>
</dbReference>
<feature type="compositionally biased region" description="Acidic residues" evidence="6">
    <location>
        <begin position="7"/>
        <end position="16"/>
    </location>
</feature>
<dbReference type="GeneID" id="69102872"/>
<evidence type="ECO:0000256" key="6">
    <source>
        <dbReference type="SAM" id="MobiDB-lite"/>
    </source>
</evidence>
<evidence type="ECO:0000256" key="5">
    <source>
        <dbReference type="HAMAP-Rule" id="MF_00902"/>
    </source>
</evidence>
<keyword evidence="5" id="KW-0811">Translocation</keyword>
<evidence type="ECO:0000313" key="8">
    <source>
        <dbReference type="Proteomes" id="UP000185608"/>
    </source>
</evidence>